<dbReference type="AlphaFoldDB" id="A0A6L6YFU2"/>
<dbReference type="Pfam" id="PF12691">
    <property type="entry name" value="Phage_tail_terminator_6"/>
    <property type="match status" value="1"/>
</dbReference>
<evidence type="ECO:0000313" key="1">
    <source>
        <dbReference type="EMBL" id="MVX56397.1"/>
    </source>
</evidence>
<comment type="caution">
    <text evidence="1">The sequence shown here is derived from an EMBL/GenBank/DDBJ whole genome shotgun (WGS) entry which is preliminary data.</text>
</comment>
<evidence type="ECO:0008006" key="3">
    <source>
        <dbReference type="Google" id="ProtNLM"/>
    </source>
</evidence>
<protein>
    <recommendedName>
        <fullName evidence="3">DUF3168 domain-containing protein</fullName>
    </recommendedName>
</protein>
<organism evidence="1 2">
    <name type="scientific">Parasutterella muris</name>
    <dbReference type="NCBI Taxonomy" id="2565572"/>
    <lineage>
        <taxon>Bacteria</taxon>
        <taxon>Pseudomonadati</taxon>
        <taxon>Pseudomonadota</taxon>
        <taxon>Betaproteobacteria</taxon>
        <taxon>Burkholderiales</taxon>
        <taxon>Sutterellaceae</taxon>
        <taxon>Parasutterella</taxon>
    </lineage>
</organism>
<name>A0A6L6YFU2_9BURK</name>
<dbReference type="Proteomes" id="UP000472580">
    <property type="component" value="Unassembled WGS sequence"/>
</dbReference>
<sequence length="149" mass="16640">MIDFLALAERMEEKGCGKCAKDIFVDTLPSDSSTGTVLRSSISGDKIDYELPGFMKATFRLIVRAANHAVGQEMLQKATDSLYIEQPTVVGNMNVRICRPITSPMVFPLSNGNLREFSVNMRIIYDEISSEEENNSISTTKIKRRKNGK</sequence>
<dbReference type="OrthoDB" id="9157419at2"/>
<dbReference type="InterPro" id="IPR024411">
    <property type="entry name" value="Tail_terminator_phage"/>
</dbReference>
<keyword evidence="2" id="KW-1185">Reference proteome</keyword>
<accession>A0A6L6YFU2</accession>
<proteinExistence type="predicted"/>
<evidence type="ECO:0000313" key="2">
    <source>
        <dbReference type="Proteomes" id="UP000472580"/>
    </source>
</evidence>
<reference evidence="1 2" key="1">
    <citation type="submission" date="2019-12" db="EMBL/GenBank/DDBJ databases">
        <title>Microbes associate with the intestines of laboratory mice.</title>
        <authorList>
            <person name="Navarre W."/>
            <person name="Wong E."/>
        </authorList>
    </citation>
    <scope>NUCLEOTIDE SEQUENCE [LARGE SCALE GENOMIC DNA]</scope>
    <source>
        <strain evidence="1 2">NM82_D38</strain>
    </source>
</reference>
<dbReference type="EMBL" id="WSRP01000009">
    <property type="protein sequence ID" value="MVX56397.1"/>
    <property type="molecule type" value="Genomic_DNA"/>
</dbReference>
<dbReference type="RefSeq" id="WP_160334831.1">
    <property type="nucleotide sequence ID" value="NZ_CALPCR010000003.1"/>
</dbReference>
<gene>
    <name evidence="1" type="ORF">E5987_04140</name>
</gene>